<keyword evidence="3" id="KW-1185">Reference proteome</keyword>
<name>A0AAV3URY4_9EURY</name>
<evidence type="ECO:0000256" key="1">
    <source>
        <dbReference type="SAM" id="Phobius"/>
    </source>
</evidence>
<evidence type="ECO:0000313" key="3">
    <source>
        <dbReference type="Proteomes" id="UP001501729"/>
    </source>
</evidence>
<keyword evidence="1" id="KW-0812">Transmembrane</keyword>
<evidence type="ECO:0000313" key="2">
    <source>
        <dbReference type="EMBL" id="GAA5066209.1"/>
    </source>
</evidence>
<sequence length="68" mass="6942">MAAAAGYLLLGTGDPAILATILAFAAGAVLAMLAESMIPEAFADAQPFIGLITVVGFLVTFLIIRIYA</sequence>
<feature type="transmembrane region" description="Helical" evidence="1">
    <location>
        <begin position="16"/>
        <end position="36"/>
    </location>
</feature>
<comment type="caution">
    <text evidence="2">The sequence shown here is derived from an EMBL/GenBank/DDBJ whole genome shotgun (WGS) entry which is preliminary data.</text>
</comment>
<dbReference type="EMBL" id="BAABKX010000030">
    <property type="protein sequence ID" value="GAA5066209.1"/>
    <property type="molecule type" value="Genomic_DNA"/>
</dbReference>
<organism evidence="2 3">
    <name type="scientific">Haladaptatus pallidirubidus</name>
    <dbReference type="NCBI Taxonomy" id="1008152"/>
    <lineage>
        <taxon>Archaea</taxon>
        <taxon>Methanobacteriati</taxon>
        <taxon>Methanobacteriota</taxon>
        <taxon>Stenosarchaea group</taxon>
        <taxon>Halobacteria</taxon>
        <taxon>Halobacteriales</taxon>
        <taxon>Haladaptataceae</taxon>
        <taxon>Haladaptatus</taxon>
    </lineage>
</organism>
<accession>A0AAV3URY4</accession>
<dbReference type="Proteomes" id="UP001501729">
    <property type="component" value="Unassembled WGS sequence"/>
</dbReference>
<reference evidence="2 3" key="1">
    <citation type="journal article" date="2019" name="Int. J. Syst. Evol. Microbiol.">
        <title>The Global Catalogue of Microorganisms (GCM) 10K type strain sequencing project: providing services to taxonomists for standard genome sequencing and annotation.</title>
        <authorList>
            <consortium name="The Broad Institute Genomics Platform"/>
            <consortium name="The Broad Institute Genome Sequencing Center for Infectious Disease"/>
            <person name="Wu L."/>
            <person name="Ma J."/>
        </authorList>
    </citation>
    <scope>NUCLEOTIDE SEQUENCE [LARGE SCALE GENOMIC DNA]</scope>
    <source>
        <strain evidence="2 3">JCM 17504</strain>
    </source>
</reference>
<proteinExistence type="predicted"/>
<keyword evidence="1" id="KW-0472">Membrane</keyword>
<gene>
    <name evidence="2" type="ORF">GCM10025751_57900</name>
</gene>
<protein>
    <recommendedName>
        <fullName evidence="4">Zinc transporter, ZIP family</fullName>
    </recommendedName>
</protein>
<keyword evidence="1" id="KW-1133">Transmembrane helix</keyword>
<feature type="transmembrane region" description="Helical" evidence="1">
    <location>
        <begin position="48"/>
        <end position="67"/>
    </location>
</feature>
<evidence type="ECO:0008006" key="4">
    <source>
        <dbReference type="Google" id="ProtNLM"/>
    </source>
</evidence>
<dbReference type="AlphaFoldDB" id="A0AAV3URY4"/>